<name>A0ABS8Y0G2_DATST</name>
<proteinExistence type="predicted"/>
<organism evidence="2 3">
    <name type="scientific">Datura stramonium</name>
    <name type="common">Jimsonweed</name>
    <name type="synonym">Common thornapple</name>
    <dbReference type="NCBI Taxonomy" id="4076"/>
    <lineage>
        <taxon>Eukaryota</taxon>
        <taxon>Viridiplantae</taxon>
        <taxon>Streptophyta</taxon>
        <taxon>Embryophyta</taxon>
        <taxon>Tracheophyta</taxon>
        <taxon>Spermatophyta</taxon>
        <taxon>Magnoliopsida</taxon>
        <taxon>eudicotyledons</taxon>
        <taxon>Gunneridae</taxon>
        <taxon>Pentapetalae</taxon>
        <taxon>asterids</taxon>
        <taxon>lamiids</taxon>
        <taxon>Solanales</taxon>
        <taxon>Solanaceae</taxon>
        <taxon>Solanoideae</taxon>
        <taxon>Datureae</taxon>
        <taxon>Datura</taxon>
    </lineage>
</organism>
<comment type="caution">
    <text evidence="2">The sequence shown here is derived from an EMBL/GenBank/DDBJ whole genome shotgun (WGS) entry which is preliminary data.</text>
</comment>
<reference evidence="2 3" key="1">
    <citation type="journal article" date="2021" name="BMC Genomics">
        <title>Datura genome reveals duplications of psychoactive alkaloid biosynthetic genes and high mutation rate following tissue culture.</title>
        <authorList>
            <person name="Rajewski A."/>
            <person name="Carter-House D."/>
            <person name="Stajich J."/>
            <person name="Litt A."/>
        </authorList>
    </citation>
    <scope>NUCLEOTIDE SEQUENCE [LARGE SCALE GENOMIC DNA]</scope>
    <source>
        <strain evidence="2">AR-01</strain>
    </source>
</reference>
<dbReference type="Pfam" id="PF20167">
    <property type="entry name" value="Transposase_32"/>
    <property type="match status" value="1"/>
</dbReference>
<accession>A0ABS8Y0G2</accession>
<evidence type="ECO:0000259" key="1">
    <source>
        <dbReference type="Pfam" id="PF20167"/>
    </source>
</evidence>
<evidence type="ECO:0000313" key="2">
    <source>
        <dbReference type="EMBL" id="MCE5165658.1"/>
    </source>
</evidence>
<dbReference type="InterPro" id="IPR046796">
    <property type="entry name" value="Transposase_32_dom"/>
</dbReference>
<dbReference type="Proteomes" id="UP000823775">
    <property type="component" value="Unassembled WGS sequence"/>
</dbReference>
<sequence>MKEDEERRTELHRQNCPPLVRELYASYGASQKHKKETSPLRSRPCLEKVKVRGVEVDCSSKAINKVYFDDNDPDALELTPLKNDNEVSLARAILIACIMEGIHISVEDIISIEMKDRARQAHTSLPFLVLVMNLCRAAGVPKIERIDKNILSNQVIDITKIQDDMNPKLKKRKREPVVPHSSEITMGVESQKVLDYDT</sequence>
<protein>
    <recommendedName>
        <fullName evidence="1">Putative plant transposon protein domain-containing protein</fullName>
    </recommendedName>
</protein>
<gene>
    <name evidence="2" type="ORF">HAX54_011387</name>
</gene>
<keyword evidence="3" id="KW-1185">Reference proteome</keyword>
<evidence type="ECO:0000313" key="3">
    <source>
        <dbReference type="Proteomes" id="UP000823775"/>
    </source>
</evidence>
<feature type="domain" description="Putative plant transposon protein" evidence="1">
    <location>
        <begin position="78"/>
        <end position="141"/>
    </location>
</feature>
<dbReference type="EMBL" id="JACEIK010016444">
    <property type="protein sequence ID" value="MCE5165658.1"/>
    <property type="molecule type" value="Genomic_DNA"/>
</dbReference>